<reference evidence="1 2" key="1">
    <citation type="submission" date="2013-09" db="EMBL/GenBank/DDBJ databases">
        <authorList>
            <person name="Zeng Z."/>
            <person name="Chen C."/>
        </authorList>
    </citation>
    <scope>NUCLEOTIDE SEQUENCE [LARGE SCALE GENOMIC DNA]</scope>
    <source>
        <strain evidence="1 2">WB 3.3-2</strain>
    </source>
</reference>
<comment type="caution">
    <text evidence="1">The sequence shown here is derived from an EMBL/GenBank/DDBJ whole genome shotgun (WGS) entry which is preliminary data.</text>
</comment>
<protein>
    <submittedName>
        <fullName evidence="1">Uncharacterized protein</fullName>
    </submittedName>
</protein>
<accession>A0A0A2MHP8</accession>
<dbReference type="AlphaFoldDB" id="A0A0A2MHP8"/>
<dbReference type="Proteomes" id="UP000030152">
    <property type="component" value="Unassembled WGS sequence"/>
</dbReference>
<gene>
    <name evidence="1" type="ORF">Q765_04940</name>
</gene>
<dbReference type="STRING" id="1121895.GCA_000378485_01540"/>
<name>A0A0A2MHP8_9FLAO</name>
<sequence length="116" mass="12931">MTDPRDFIISPNGAVNATKKTTVTTTEPAVESPIYLREQLKLRKIVTTSTSTNPPSSVTTTSTTAFMAFNGNSKSKVLVTEYVDISNQSENKFIRYKVLSDEGDFKYIKYYLDANS</sequence>
<evidence type="ECO:0000313" key="1">
    <source>
        <dbReference type="EMBL" id="KGO87835.1"/>
    </source>
</evidence>
<organism evidence="1 2">
    <name type="scientific">Flavobacterium rivuli WB 3.3-2 = DSM 21788</name>
    <dbReference type="NCBI Taxonomy" id="1121895"/>
    <lineage>
        <taxon>Bacteria</taxon>
        <taxon>Pseudomonadati</taxon>
        <taxon>Bacteroidota</taxon>
        <taxon>Flavobacteriia</taxon>
        <taxon>Flavobacteriales</taxon>
        <taxon>Flavobacteriaceae</taxon>
        <taxon>Flavobacterium</taxon>
    </lineage>
</organism>
<keyword evidence="2" id="KW-1185">Reference proteome</keyword>
<evidence type="ECO:0000313" key="2">
    <source>
        <dbReference type="Proteomes" id="UP000030152"/>
    </source>
</evidence>
<proteinExistence type="predicted"/>
<dbReference type="EMBL" id="JRLX01000003">
    <property type="protein sequence ID" value="KGO87835.1"/>
    <property type="molecule type" value="Genomic_DNA"/>
</dbReference>